<dbReference type="InterPro" id="IPR009851">
    <property type="entry name" value="Mod_r"/>
</dbReference>
<reference evidence="9" key="1">
    <citation type="submission" date="2022-11" db="EMBL/GenBank/DDBJ databases">
        <authorList>
            <person name="Petersen C."/>
        </authorList>
    </citation>
    <scope>NUCLEOTIDE SEQUENCE</scope>
    <source>
        <strain evidence="9">IBT 30761</strain>
    </source>
</reference>
<keyword evidence="4" id="KW-0967">Endosome</keyword>
<dbReference type="InterPro" id="IPR037202">
    <property type="entry name" value="ESCRT_assembly_dom"/>
</dbReference>
<dbReference type="EMBL" id="JAPQKI010000005">
    <property type="protein sequence ID" value="KAJ5099009.1"/>
    <property type="molecule type" value="Genomic_DNA"/>
</dbReference>
<proteinExistence type="inferred from homology"/>
<keyword evidence="3 6" id="KW-0813">Transport</keyword>
<organism evidence="9 10">
    <name type="scientific">Penicillium argentinense</name>
    <dbReference type="NCBI Taxonomy" id="1131581"/>
    <lineage>
        <taxon>Eukaryota</taxon>
        <taxon>Fungi</taxon>
        <taxon>Dikarya</taxon>
        <taxon>Ascomycota</taxon>
        <taxon>Pezizomycotina</taxon>
        <taxon>Eurotiomycetes</taxon>
        <taxon>Eurotiomycetidae</taxon>
        <taxon>Eurotiales</taxon>
        <taxon>Aspergillaceae</taxon>
        <taxon>Penicillium</taxon>
    </lineage>
</organism>
<dbReference type="Proteomes" id="UP001149074">
    <property type="component" value="Unassembled WGS sequence"/>
</dbReference>
<sequence length="260" mass="28891">MSQSTSPYPTQSSFYSTPPIMNSSLNPDTPPPPPPKPSSHEASRGGTPQNMTSMPAPQPPQPVRPDSQLLQQPSYTPSSFPAPPAVEEGWLPDLVKEKTTMDLHTILKDPTLLSALSTQHPSHTARQQSLESLIQVNKDLATRLLAMQQHIDELRGSTETMLLQHQSLEVSWRKKQSEMDAALAPWSPKALYQRLGASIAEQEAVCQAVEESFLDEDHHGRPTEKEIADWVRRVRGEASKLAARKEAKARWDEGRVGGWR</sequence>
<dbReference type="RefSeq" id="XP_056474663.1">
    <property type="nucleotide sequence ID" value="XM_056618504.1"/>
</dbReference>
<dbReference type="PANTHER" id="PTHR13678:SF2">
    <property type="entry name" value="VACUOLAR PROTEIN SORTING-ASSOCIATED PROTEIN 37A"/>
    <property type="match status" value="1"/>
</dbReference>
<dbReference type="GeneID" id="81357483"/>
<comment type="subcellular location">
    <subcellularLocation>
        <location evidence="1">Endosome</location>
    </subcellularLocation>
</comment>
<evidence type="ECO:0000259" key="8">
    <source>
        <dbReference type="PROSITE" id="PS51314"/>
    </source>
</evidence>
<dbReference type="GO" id="GO:0000813">
    <property type="term" value="C:ESCRT I complex"/>
    <property type="evidence" value="ECO:0007669"/>
    <property type="project" value="UniProtKB-ARBA"/>
</dbReference>
<evidence type="ECO:0000256" key="6">
    <source>
        <dbReference type="PROSITE-ProRule" id="PRU00646"/>
    </source>
</evidence>
<accession>A0A9W9FF38</accession>
<evidence type="ECO:0000256" key="2">
    <source>
        <dbReference type="ARBA" id="ARBA00007617"/>
    </source>
</evidence>
<dbReference type="GO" id="GO:0006623">
    <property type="term" value="P:protein targeting to vacuole"/>
    <property type="evidence" value="ECO:0007669"/>
    <property type="project" value="TreeGrafter"/>
</dbReference>
<dbReference type="PROSITE" id="PS51314">
    <property type="entry name" value="VPS37_C"/>
    <property type="match status" value="1"/>
</dbReference>
<dbReference type="AlphaFoldDB" id="A0A9W9FF38"/>
<keyword evidence="10" id="KW-1185">Reference proteome</keyword>
<evidence type="ECO:0000256" key="7">
    <source>
        <dbReference type="SAM" id="MobiDB-lite"/>
    </source>
</evidence>
<feature type="compositionally biased region" description="Low complexity" evidence="7">
    <location>
        <begin position="1"/>
        <end position="27"/>
    </location>
</feature>
<dbReference type="Pfam" id="PF07200">
    <property type="entry name" value="Mod_r"/>
    <property type="match status" value="1"/>
</dbReference>
<evidence type="ECO:0000256" key="5">
    <source>
        <dbReference type="ARBA" id="ARBA00022927"/>
    </source>
</evidence>
<evidence type="ECO:0000256" key="3">
    <source>
        <dbReference type="ARBA" id="ARBA00022448"/>
    </source>
</evidence>
<comment type="similarity">
    <text evidence="2">Belongs to the VPS37 family.</text>
</comment>
<comment type="caution">
    <text evidence="9">The sequence shown here is derived from an EMBL/GenBank/DDBJ whole genome shotgun (WGS) entry which is preliminary data.</text>
</comment>
<dbReference type="GO" id="GO:0006612">
    <property type="term" value="P:protein targeting to membrane"/>
    <property type="evidence" value="ECO:0007669"/>
    <property type="project" value="TreeGrafter"/>
</dbReference>
<keyword evidence="5 6" id="KW-0653">Protein transport</keyword>
<evidence type="ECO:0000256" key="4">
    <source>
        <dbReference type="ARBA" id="ARBA00022753"/>
    </source>
</evidence>
<name>A0A9W9FF38_9EURO</name>
<dbReference type="PANTHER" id="PTHR13678">
    <property type="entry name" value="VACUOLAR PROTEIN SORTING-ASSOCIATED PROTEIN 37"/>
    <property type="match status" value="1"/>
</dbReference>
<feature type="domain" description="VPS37 C-terminal" evidence="8">
    <location>
        <begin position="169"/>
        <end position="260"/>
    </location>
</feature>
<gene>
    <name evidence="9" type="ORF">N7532_006010</name>
</gene>
<evidence type="ECO:0000256" key="1">
    <source>
        <dbReference type="ARBA" id="ARBA00004177"/>
    </source>
</evidence>
<dbReference type="OrthoDB" id="10260857at2759"/>
<protein>
    <recommendedName>
        <fullName evidence="8">VPS37 C-terminal domain-containing protein</fullName>
    </recommendedName>
</protein>
<reference evidence="9" key="2">
    <citation type="journal article" date="2023" name="IMA Fungus">
        <title>Comparative genomic study of the Penicillium genus elucidates a diverse pangenome and 15 lateral gene transfer events.</title>
        <authorList>
            <person name="Petersen C."/>
            <person name="Sorensen T."/>
            <person name="Nielsen M.R."/>
            <person name="Sondergaard T.E."/>
            <person name="Sorensen J.L."/>
            <person name="Fitzpatrick D.A."/>
            <person name="Frisvad J.C."/>
            <person name="Nielsen K.L."/>
        </authorList>
    </citation>
    <scope>NUCLEOTIDE SEQUENCE</scope>
    <source>
        <strain evidence="9">IBT 30761</strain>
    </source>
</reference>
<feature type="compositionally biased region" description="Polar residues" evidence="7">
    <location>
        <begin position="69"/>
        <end position="79"/>
    </location>
</feature>
<evidence type="ECO:0000313" key="9">
    <source>
        <dbReference type="EMBL" id="KAJ5099009.1"/>
    </source>
</evidence>
<dbReference type="GO" id="GO:0043162">
    <property type="term" value="P:ubiquitin-dependent protein catabolic process via the multivesicular body sorting pathway"/>
    <property type="evidence" value="ECO:0007669"/>
    <property type="project" value="UniProtKB-ARBA"/>
</dbReference>
<evidence type="ECO:0000313" key="10">
    <source>
        <dbReference type="Proteomes" id="UP001149074"/>
    </source>
</evidence>
<feature type="compositionally biased region" description="Pro residues" evidence="7">
    <location>
        <begin position="28"/>
        <end position="37"/>
    </location>
</feature>
<feature type="region of interest" description="Disordered" evidence="7">
    <location>
        <begin position="1"/>
        <end position="84"/>
    </location>
</feature>
<dbReference type="SUPFAM" id="SSF140111">
    <property type="entry name" value="Endosomal sorting complex assembly domain"/>
    <property type="match status" value="1"/>
</dbReference>